<dbReference type="Proteomes" id="UP000265618">
    <property type="component" value="Unassembled WGS sequence"/>
</dbReference>
<dbReference type="AlphaFoldDB" id="A0A9K3GG60"/>
<accession>A0A9K3GG60</accession>
<dbReference type="InterPro" id="IPR014752">
    <property type="entry name" value="Arrestin-like_C"/>
</dbReference>
<dbReference type="Gene3D" id="2.60.40.640">
    <property type="match status" value="1"/>
</dbReference>
<keyword evidence="3" id="KW-1185">Reference proteome</keyword>
<evidence type="ECO:0000313" key="3">
    <source>
        <dbReference type="Proteomes" id="UP000265618"/>
    </source>
</evidence>
<proteinExistence type="predicted"/>
<protein>
    <submittedName>
        <fullName evidence="2">Uncharacterized protein</fullName>
    </submittedName>
</protein>
<evidence type="ECO:0000313" key="2">
    <source>
        <dbReference type="EMBL" id="GIQ80876.1"/>
    </source>
</evidence>
<feature type="non-terminal residue" evidence="2">
    <location>
        <position position="1"/>
    </location>
</feature>
<dbReference type="SUPFAM" id="SSF81296">
    <property type="entry name" value="E set domains"/>
    <property type="match status" value="1"/>
</dbReference>
<dbReference type="EMBL" id="BDIP01000260">
    <property type="protein sequence ID" value="GIQ80876.1"/>
    <property type="molecule type" value="Genomic_DNA"/>
</dbReference>
<dbReference type="InterPro" id="IPR014756">
    <property type="entry name" value="Ig_E-set"/>
</dbReference>
<evidence type="ECO:0000256" key="1">
    <source>
        <dbReference type="SAM" id="MobiDB-lite"/>
    </source>
</evidence>
<feature type="region of interest" description="Disordered" evidence="1">
    <location>
        <begin position="102"/>
        <end position="124"/>
    </location>
</feature>
<comment type="caution">
    <text evidence="2">The sequence shown here is derived from an EMBL/GenBank/DDBJ whole genome shotgun (WGS) entry which is preliminary data.</text>
</comment>
<gene>
    <name evidence="2" type="ORF">KIPB_001748</name>
</gene>
<organism evidence="2 3">
    <name type="scientific">Kipferlia bialata</name>
    <dbReference type="NCBI Taxonomy" id="797122"/>
    <lineage>
        <taxon>Eukaryota</taxon>
        <taxon>Metamonada</taxon>
        <taxon>Carpediemonas-like organisms</taxon>
        <taxon>Kipferlia</taxon>
    </lineage>
</organism>
<name>A0A9K3GG60_9EUKA</name>
<reference evidence="2 3" key="1">
    <citation type="journal article" date="2018" name="PLoS ONE">
        <title>The draft genome of Kipferlia bialata reveals reductive genome evolution in fornicate parasites.</title>
        <authorList>
            <person name="Tanifuji G."/>
            <person name="Takabayashi S."/>
            <person name="Kume K."/>
            <person name="Takagi M."/>
            <person name="Nakayama T."/>
            <person name="Kamikawa R."/>
            <person name="Inagaki Y."/>
            <person name="Hashimoto T."/>
        </authorList>
    </citation>
    <scope>NUCLEOTIDE SEQUENCE [LARGE SCALE GENOMIC DNA]</scope>
    <source>
        <strain evidence="2">NY0173</strain>
    </source>
</reference>
<sequence length="741" mass="81894">MFCSEMIPTTELVAHTRECRKHHIRVTNSVAREHLARYEAEVKRARALKSPFNFRHCEEGLNEEALKEELDALFHDDVTRRLAEGQETDTLAASVSISVECSDPKGEGASEAEDQSLKSRPRPISPFNFRECEEGIKEEALKEELDALFHDDVTRRLAEGQETETVGEFAAIIADVPKRQRASEGEEQTLMQHFEGFNPEMSERLKALTERVKAMDVEALYSALDSLETSSHTALQEKLAAVQAFMSEHTLEKVVSEDCGALVDSLYGLCTKFHASLQTFSSQRDHSVALSSVVEAQELVSSFESIGLIPLPRDTMSLSLPDKVKYVVVEDYNNDVRGVLRLIGPLIACSHRIQHCIGVRGGVSGVDMAECERVQRQSDTLLKALAKLAPLQKEALQWLEEYKATPPVSDSDIEGAEYDVLVAEVAAKNPRLSEDLKTDAVTQVQRYQKKVLELKHSQATRQRLENEMRGFLVQWDRAIPLYTPGEPLQATVSYTPSKDITVTGVSLSLFGEEHVFVQGERGVTVNRRSLVNQELLSVQDVTAVSAGQALTFPIQTTVPPNLPWSVYSGNDAMTVPGRKVEDHEPADNVRYFVKMVVRIKGGMDDKLGASVYVLPPPGGRYLPLPMDPARPGEPVPMSAQAMAVSCCTKKDLVNVIVSVPSLVASVGEGTHLHVHIDNLSTVPVTKVKWALKYGVVKRFNTWARAYPTKSLQGIEGTFVLPTPVPGGTKTQTPILILIRPN</sequence>